<proteinExistence type="predicted"/>
<dbReference type="AlphaFoldDB" id="A0A151X6U6"/>
<feature type="compositionally biased region" description="Polar residues" evidence="1">
    <location>
        <begin position="313"/>
        <end position="334"/>
    </location>
</feature>
<dbReference type="PANTHER" id="PTHR47331">
    <property type="entry name" value="PHD-TYPE DOMAIN-CONTAINING PROTEIN"/>
    <property type="match status" value="1"/>
</dbReference>
<evidence type="ECO:0000256" key="1">
    <source>
        <dbReference type="SAM" id="MobiDB-lite"/>
    </source>
</evidence>
<dbReference type="PANTHER" id="PTHR47331:SF5">
    <property type="entry name" value="RIBONUCLEASE H"/>
    <property type="match status" value="1"/>
</dbReference>
<feature type="region of interest" description="Disordered" evidence="1">
    <location>
        <begin position="300"/>
        <end position="334"/>
    </location>
</feature>
<accession>A0A151X6U6</accession>
<sequence length="334" mass="37674">MPLIPAHGNRTIVPEARPGGFRVRLPKISLPSFAGDYIAWRSFHDLFTTMVVNNNDLTNVERMHYLKTCLKGDAAKLITNLKVTDDTFFIAWKTLVTRYENKRVLISAQLDKLFGLKSIKSRSVKELNTMLATVTAALGALEALDCNTNSWDPFLVYLVARLLDADTREAWEVRLGPSMFYPTFKEFEDFLTGHTRAWESLTPTLVKPSKEKNRSSWPLNKPEAKSRGLIASASSATGEQRCRLYKSNHYLSNCPTYLSQSVDRRKHTLFKLNLCFNCLGKHTANSCPSSRGCRRCHQRHHTTIHSDRKPSVGSATKTVSDSPINDNQPSNPSK</sequence>
<name>A0A151X6U6_9HYME</name>
<gene>
    <name evidence="2" type="ORF">ALC60_05086</name>
</gene>
<reference evidence="2 3" key="1">
    <citation type="submission" date="2015-09" db="EMBL/GenBank/DDBJ databases">
        <title>Trachymyrmex zeteki WGS genome.</title>
        <authorList>
            <person name="Nygaard S."/>
            <person name="Hu H."/>
            <person name="Boomsma J."/>
            <person name="Zhang G."/>
        </authorList>
    </citation>
    <scope>NUCLEOTIDE SEQUENCE [LARGE SCALE GENOMIC DNA]</scope>
    <source>
        <strain evidence="2">Tzet28-1</strain>
        <tissue evidence="2">Whole body</tissue>
    </source>
</reference>
<dbReference type="EMBL" id="KQ982480">
    <property type="protein sequence ID" value="KYQ56020.1"/>
    <property type="molecule type" value="Genomic_DNA"/>
</dbReference>
<protein>
    <submittedName>
        <fullName evidence="2">Uncharacterized protein</fullName>
    </submittedName>
</protein>
<keyword evidence="3" id="KW-1185">Reference proteome</keyword>
<evidence type="ECO:0000313" key="3">
    <source>
        <dbReference type="Proteomes" id="UP000075809"/>
    </source>
</evidence>
<dbReference type="Pfam" id="PF03564">
    <property type="entry name" value="DUF1759"/>
    <property type="match status" value="1"/>
</dbReference>
<organism evidence="2 3">
    <name type="scientific">Mycetomoellerius zeteki</name>
    <dbReference type="NCBI Taxonomy" id="64791"/>
    <lineage>
        <taxon>Eukaryota</taxon>
        <taxon>Metazoa</taxon>
        <taxon>Ecdysozoa</taxon>
        <taxon>Arthropoda</taxon>
        <taxon>Hexapoda</taxon>
        <taxon>Insecta</taxon>
        <taxon>Pterygota</taxon>
        <taxon>Neoptera</taxon>
        <taxon>Endopterygota</taxon>
        <taxon>Hymenoptera</taxon>
        <taxon>Apocrita</taxon>
        <taxon>Aculeata</taxon>
        <taxon>Formicoidea</taxon>
        <taxon>Formicidae</taxon>
        <taxon>Myrmicinae</taxon>
        <taxon>Mycetomoellerius</taxon>
    </lineage>
</organism>
<dbReference type="STRING" id="64791.A0A151X6U6"/>
<dbReference type="Proteomes" id="UP000075809">
    <property type="component" value="Unassembled WGS sequence"/>
</dbReference>
<evidence type="ECO:0000313" key="2">
    <source>
        <dbReference type="EMBL" id="KYQ56020.1"/>
    </source>
</evidence>
<dbReference type="InterPro" id="IPR005312">
    <property type="entry name" value="DUF1759"/>
</dbReference>